<gene>
    <name evidence="2" type="ORF">MGR_1469</name>
</gene>
<evidence type="ECO:0000256" key="1">
    <source>
        <dbReference type="SAM" id="MobiDB-lite"/>
    </source>
</evidence>
<proteinExistence type="predicted"/>
<reference evidence="2" key="1">
    <citation type="journal article" date="2007" name="J. Bacteriol.">
        <title>Comparative genome analysis of four magnetotactic bacteria reveals a complex set of group-specific genes implicated in magnetosome biomineralization and function.</title>
        <authorList>
            <person name="Richter M."/>
            <person name="Kube M."/>
            <person name="Bazylinski D.A."/>
            <person name="Lombardot T."/>
            <person name="Gloeckner F.O."/>
            <person name="Reinhardt R."/>
            <person name="Schueler D."/>
        </authorList>
    </citation>
    <scope>NUCLEOTIDE SEQUENCE</scope>
    <source>
        <strain evidence="2">MSR-1</strain>
    </source>
</reference>
<protein>
    <submittedName>
        <fullName evidence="2">Peptidase U35, phage prohead HK97</fullName>
    </submittedName>
</protein>
<dbReference type="AlphaFoldDB" id="A4TTU0"/>
<feature type="region of interest" description="Disordered" evidence="1">
    <location>
        <begin position="79"/>
        <end position="109"/>
    </location>
</feature>
<name>A4TTU0_9PROT</name>
<organism evidence="2">
    <name type="scientific">Magnetospirillum gryphiswaldense</name>
    <dbReference type="NCBI Taxonomy" id="55518"/>
    <lineage>
        <taxon>Bacteria</taxon>
        <taxon>Pseudomonadati</taxon>
        <taxon>Pseudomonadota</taxon>
        <taxon>Alphaproteobacteria</taxon>
        <taxon>Rhodospirillales</taxon>
        <taxon>Rhodospirillaceae</taxon>
        <taxon>Magnetospirillum</taxon>
    </lineage>
</organism>
<evidence type="ECO:0000313" key="2">
    <source>
        <dbReference type="EMBL" id="CAM74047.1"/>
    </source>
</evidence>
<sequence>MADLITRRSTLAPASIDAEARTAEVVWSTGAGVRRRDLSGPYEERLSLPPDAVDLSRLIGASVLDAHRQDAVRDVLGPVRGASVDGNPGRGSGAVLGPAPRWSPSGRTL</sequence>
<accession>A4TTU0</accession>
<dbReference type="EMBL" id="CU459003">
    <property type="protein sequence ID" value="CAM74047.1"/>
    <property type="molecule type" value="Genomic_DNA"/>
</dbReference>